<dbReference type="Proteomes" id="UP001145069">
    <property type="component" value="Unassembled WGS sequence"/>
</dbReference>
<dbReference type="SMART" id="SM00382">
    <property type="entry name" value="AAA"/>
    <property type="match status" value="1"/>
</dbReference>
<evidence type="ECO:0000256" key="4">
    <source>
        <dbReference type="ARBA" id="ARBA00022840"/>
    </source>
</evidence>
<dbReference type="EMBL" id="JAMQKC010000030">
    <property type="protein sequence ID" value="MDC3418528.1"/>
    <property type="molecule type" value="Genomic_DNA"/>
</dbReference>
<keyword evidence="7" id="KW-1185">Reference proteome</keyword>
<dbReference type="GO" id="GO:0016887">
    <property type="term" value="F:ATP hydrolysis activity"/>
    <property type="evidence" value="ECO:0007669"/>
    <property type="project" value="InterPro"/>
</dbReference>
<feature type="domain" description="ABC transporter" evidence="5">
    <location>
        <begin position="6"/>
        <end position="237"/>
    </location>
</feature>
<dbReference type="GO" id="GO:0005524">
    <property type="term" value="F:ATP binding"/>
    <property type="evidence" value="ECO:0007669"/>
    <property type="project" value="UniProtKB-KW"/>
</dbReference>
<dbReference type="RefSeq" id="WP_272447597.1">
    <property type="nucleotide sequence ID" value="NZ_JAMQKC010000030.1"/>
</dbReference>
<dbReference type="Pfam" id="PF00005">
    <property type="entry name" value="ABC_tran"/>
    <property type="match status" value="1"/>
</dbReference>
<dbReference type="CDD" id="cd03230">
    <property type="entry name" value="ABC_DR_subfamily_A"/>
    <property type="match status" value="1"/>
</dbReference>
<organism evidence="6 7">
    <name type="scientific">Aquibacillus salsiterrae</name>
    <dbReference type="NCBI Taxonomy" id="2950439"/>
    <lineage>
        <taxon>Bacteria</taxon>
        <taxon>Bacillati</taxon>
        <taxon>Bacillota</taxon>
        <taxon>Bacilli</taxon>
        <taxon>Bacillales</taxon>
        <taxon>Bacillaceae</taxon>
        <taxon>Aquibacillus</taxon>
    </lineage>
</organism>
<dbReference type="PANTHER" id="PTHR43335:SF4">
    <property type="entry name" value="ABC TRANSPORTER, ATP-BINDING PROTEIN"/>
    <property type="match status" value="1"/>
</dbReference>
<comment type="caution">
    <text evidence="6">The sequence shown here is derived from an EMBL/GenBank/DDBJ whole genome shotgun (WGS) entry which is preliminary data.</text>
</comment>
<dbReference type="InterPro" id="IPR003593">
    <property type="entry name" value="AAA+_ATPase"/>
</dbReference>
<sequence length="314" mass="34993">MTGPIIELKEITKKYDNQYAVDHLSLTIQKGEIFGLLGPNGAGKSTTILMMLGLSEPTSGSVSVCGIDSTRYPLEVKARVGYLPDDLGFYHHMTGLENLMYTAALNGIPKQEAKELATQLLDRVGLNHAADKKTGKYSRGMRQRLGLADVLIKKPEVIILDEPTLGIDPEGVRELLKLIKELNEQENITVLLSSHHLHQVQQICDRVGIFVSGKLLAEGNLARLAQQLFFEDTFVVNVTAEGIEQSLLEELHKINGVNRVEKLNTSLEIYCDRDVTSIIAEKIIQSGARLSYINKKDYGLDEIYHRYFEGREAT</sequence>
<evidence type="ECO:0000313" key="6">
    <source>
        <dbReference type="EMBL" id="MDC3418528.1"/>
    </source>
</evidence>
<comment type="similarity">
    <text evidence="1">Belongs to the ABC transporter superfamily.</text>
</comment>
<keyword evidence="2" id="KW-0813">Transport</keyword>
<dbReference type="SUPFAM" id="SSF52540">
    <property type="entry name" value="P-loop containing nucleoside triphosphate hydrolases"/>
    <property type="match status" value="1"/>
</dbReference>
<evidence type="ECO:0000256" key="1">
    <source>
        <dbReference type="ARBA" id="ARBA00005417"/>
    </source>
</evidence>
<evidence type="ECO:0000313" key="7">
    <source>
        <dbReference type="Proteomes" id="UP001145069"/>
    </source>
</evidence>
<dbReference type="InterPro" id="IPR003439">
    <property type="entry name" value="ABC_transporter-like_ATP-bd"/>
</dbReference>
<dbReference type="PROSITE" id="PS50893">
    <property type="entry name" value="ABC_TRANSPORTER_2"/>
    <property type="match status" value="1"/>
</dbReference>
<evidence type="ECO:0000256" key="3">
    <source>
        <dbReference type="ARBA" id="ARBA00022741"/>
    </source>
</evidence>
<keyword evidence="4 6" id="KW-0067">ATP-binding</keyword>
<name>A0A9X3WGE1_9BACI</name>
<protein>
    <submittedName>
        <fullName evidence="6">ABC transporter ATP-binding protein</fullName>
    </submittedName>
</protein>
<reference evidence="6" key="1">
    <citation type="submission" date="2022-06" db="EMBL/GenBank/DDBJ databases">
        <title>Aquibacillus sp. a new bacterium isolated from soil saline samples.</title>
        <authorList>
            <person name="Galisteo C."/>
            <person name="De La Haba R."/>
            <person name="Sanchez-Porro C."/>
            <person name="Ventosa A."/>
        </authorList>
    </citation>
    <scope>NUCLEOTIDE SEQUENCE</scope>
    <source>
        <strain evidence="6">3ASR75-54</strain>
    </source>
</reference>
<dbReference type="PANTHER" id="PTHR43335">
    <property type="entry name" value="ABC TRANSPORTER, ATP-BINDING PROTEIN"/>
    <property type="match status" value="1"/>
</dbReference>
<gene>
    <name evidence="6" type="ORF">NC799_16840</name>
</gene>
<evidence type="ECO:0000256" key="2">
    <source>
        <dbReference type="ARBA" id="ARBA00022448"/>
    </source>
</evidence>
<dbReference type="AlphaFoldDB" id="A0A9X3WGE1"/>
<proteinExistence type="inferred from homology"/>
<accession>A0A9X3WGE1</accession>
<evidence type="ECO:0000259" key="5">
    <source>
        <dbReference type="PROSITE" id="PS50893"/>
    </source>
</evidence>
<dbReference type="Gene3D" id="3.40.50.300">
    <property type="entry name" value="P-loop containing nucleotide triphosphate hydrolases"/>
    <property type="match status" value="1"/>
</dbReference>
<dbReference type="InterPro" id="IPR027417">
    <property type="entry name" value="P-loop_NTPase"/>
</dbReference>
<keyword evidence="3" id="KW-0547">Nucleotide-binding</keyword>